<comment type="subcellular location">
    <subcellularLocation>
        <location evidence="9">Cytoplasm</location>
    </subcellularLocation>
    <subcellularLocation>
        <location evidence="9">Nucleus</location>
    </subcellularLocation>
</comment>
<dbReference type="InterPro" id="IPR027417">
    <property type="entry name" value="P-loop_NTPase"/>
</dbReference>
<comment type="similarity">
    <text evidence="9">Belongs to the adenylate kinase family. UMP-CMP kinase subfamily.</text>
</comment>
<keyword evidence="6 9" id="KW-0665">Pyrimidine biosynthesis</keyword>
<feature type="binding site" evidence="9">
    <location>
        <begin position="164"/>
        <end position="167"/>
    </location>
    <ligand>
        <name>a ribonucleoside 5'-phosphate</name>
        <dbReference type="ChEBI" id="CHEBI:58043"/>
    </ligand>
</feature>
<dbReference type="Proteomes" id="UP000031036">
    <property type="component" value="Unassembled WGS sequence"/>
</dbReference>
<keyword evidence="3 9" id="KW-0547">Nucleotide-binding</keyword>
<feature type="binding site" evidence="9">
    <location>
        <begin position="136"/>
        <end position="138"/>
    </location>
    <ligand>
        <name>a ribonucleoside 5'-phosphate</name>
        <dbReference type="ChEBI" id="CHEBI:58043"/>
    </ligand>
</feature>
<dbReference type="SUPFAM" id="SSF52540">
    <property type="entry name" value="P-loop containing nucleoside triphosphate hydrolases"/>
    <property type="match status" value="1"/>
</dbReference>
<dbReference type="GO" id="GO:0005737">
    <property type="term" value="C:cytoplasm"/>
    <property type="evidence" value="ECO:0007669"/>
    <property type="project" value="UniProtKB-SubCell"/>
</dbReference>
<evidence type="ECO:0000313" key="11">
    <source>
        <dbReference type="EMBL" id="KHN77806.1"/>
    </source>
</evidence>
<comment type="subunit">
    <text evidence="9">Monomer.</text>
</comment>
<dbReference type="Pfam" id="PF00406">
    <property type="entry name" value="ADK"/>
    <property type="match status" value="1"/>
</dbReference>
<keyword evidence="12" id="KW-1185">Reference proteome</keyword>
<dbReference type="GO" id="GO:0033862">
    <property type="term" value="F:UMP kinase activity"/>
    <property type="evidence" value="ECO:0007669"/>
    <property type="project" value="RHEA"/>
</dbReference>
<feature type="binding site" evidence="9">
    <location>
        <position position="205"/>
    </location>
    <ligand>
        <name>ATP</name>
        <dbReference type="ChEBI" id="CHEBI:30616"/>
    </ligand>
</feature>
<evidence type="ECO:0000256" key="7">
    <source>
        <dbReference type="ARBA" id="ARBA00023242"/>
    </source>
</evidence>
<dbReference type="NCBIfam" id="TIGR01359">
    <property type="entry name" value="UMP_CMP_kin_fam"/>
    <property type="match status" value="1"/>
</dbReference>
<dbReference type="CDD" id="cd01428">
    <property type="entry name" value="ADK"/>
    <property type="match status" value="1"/>
</dbReference>
<evidence type="ECO:0000256" key="3">
    <source>
        <dbReference type="ARBA" id="ARBA00022741"/>
    </source>
</evidence>
<dbReference type="HAMAP" id="MF_03172">
    <property type="entry name" value="Adenylate_kinase_UMP_CMP_kin"/>
    <property type="match status" value="1"/>
</dbReference>
<feature type="binding site" evidence="9">
    <location>
        <position position="220"/>
    </location>
    <ligand>
        <name>a ribonucleoside 5'-phosphate</name>
        <dbReference type="ChEBI" id="CHEBI:58043"/>
    </ligand>
</feature>
<evidence type="ECO:0000256" key="1">
    <source>
        <dbReference type="ARBA" id="ARBA00022490"/>
    </source>
</evidence>
<dbReference type="InterPro" id="IPR033690">
    <property type="entry name" value="Adenylat_kinase_CS"/>
</dbReference>
<feature type="region of interest" description="NMPbind" evidence="9">
    <location>
        <begin position="108"/>
        <end position="138"/>
    </location>
</feature>
<evidence type="ECO:0000256" key="4">
    <source>
        <dbReference type="ARBA" id="ARBA00022777"/>
    </source>
</evidence>
<protein>
    <recommendedName>
        <fullName evidence="9">UMP-CMP kinase</fullName>
        <ecNumber evidence="9">2.7.4.14</ecNumber>
    </recommendedName>
    <alternativeName>
        <fullName evidence="9">Deoxycytidylate kinase</fullName>
        <shortName evidence="9">CK</shortName>
        <shortName evidence="9">dCMP kinase</shortName>
    </alternativeName>
    <alternativeName>
        <fullName evidence="9">Uridine monophosphate/cytidine monophosphate kinase</fullName>
        <shortName evidence="9">UMP/CMP kinase</shortName>
        <shortName evidence="9">UMP/CMPK</shortName>
    </alternativeName>
</protein>
<dbReference type="GO" id="GO:0005634">
    <property type="term" value="C:nucleus"/>
    <property type="evidence" value="ECO:0007669"/>
    <property type="project" value="UniProtKB-SubCell"/>
</dbReference>
<dbReference type="STRING" id="6265.A0A0B2V311"/>
<keyword evidence="1 9" id="KW-0963">Cytoplasm</keyword>
<dbReference type="AlphaFoldDB" id="A0A0B2V311"/>
<evidence type="ECO:0000256" key="2">
    <source>
        <dbReference type="ARBA" id="ARBA00022679"/>
    </source>
</evidence>
<evidence type="ECO:0000313" key="12">
    <source>
        <dbReference type="Proteomes" id="UP000031036"/>
    </source>
</evidence>
<comment type="caution">
    <text evidence="11">The sequence shown here is derived from an EMBL/GenBank/DDBJ whole genome shotgun (WGS) entry which is preliminary data.</text>
</comment>
<dbReference type="PRINTS" id="PR00094">
    <property type="entry name" value="ADENYLTKNASE"/>
</dbReference>
<dbReference type="InterPro" id="IPR000850">
    <property type="entry name" value="Adenylat/UMP-CMP_kin"/>
</dbReference>
<comment type="catalytic activity">
    <reaction evidence="8 9">
        <text>UMP + ATP = UDP + ADP</text>
        <dbReference type="Rhea" id="RHEA:24400"/>
        <dbReference type="ChEBI" id="CHEBI:30616"/>
        <dbReference type="ChEBI" id="CHEBI:57865"/>
        <dbReference type="ChEBI" id="CHEBI:58223"/>
        <dbReference type="ChEBI" id="CHEBI:456216"/>
        <dbReference type="EC" id="2.7.4.14"/>
    </reaction>
</comment>
<dbReference type="GO" id="GO:0006221">
    <property type="term" value="P:pyrimidine nucleotide biosynthetic process"/>
    <property type="evidence" value="ECO:0007669"/>
    <property type="project" value="UniProtKB-UniRule"/>
</dbReference>
<feature type="binding site" evidence="9">
    <location>
        <position position="114"/>
    </location>
    <ligand>
        <name>a ribonucleoside 5'-phosphate</name>
        <dbReference type="ChEBI" id="CHEBI:58043"/>
    </ligand>
</feature>
<comment type="cofactor">
    <cofactor evidence="9">
        <name>Mg(2+)</name>
        <dbReference type="ChEBI" id="CHEBI:18420"/>
    </cofactor>
    <text evidence="9">Binds 1 Mg(2+) ion per monomer.</text>
</comment>
<dbReference type="Gene3D" id="3.40.50.300">
    <property type="entry name" value="P-loop containing nucleotide triphosphate hydrolases"/>
    <property type="match status" value="1"/>
</dbReference>
<dbReference type="EC" id="2.7.4.14" evidence="9"/>
<dbReference type="InterPro" id="IPR006266">
    <property type="entry name" value="UMP_CMP_kinase"/>
</dbReference>
<feature type="binding site" evidence="9">
    <location>
        <begin position="88"/>
        <end position="93"/>
    </location>
    <ligand>
        <name>ATP</name>
        <dbReference type="ChEBI" id="CHEBI:30616"/>
    </ligand>
</feature>
<name>A0A0B2V311_TOXCA</name>
<reference evidence="11 12" key="1">
    <citation type="submission" date="2014-11" db="EMBL/GenBank/DDBJ databases">
        <title>Genetic blueprint of the zoonotic pathogen Toxocara canis.</title>
        <authorList>
            <person name="Zhu X.-Q."/>
            <person name="Korhonen P.K."/>
            <person name="Cai H."/>
            <person name="Young N.D."/>
            <person name="Nejsum P."/>
            <person name="von Samson-Himmelstjerna G."/>
            <person name="Boag P.R."/>
            <person name="Tan P."/>
            <person name="Li Q."/>
            <person name="Min J."/>
            <person name="Yang Y."/>
            <person name="Wang X."/>
            <person name="Fang X."/>
            <person name="Hall R.S."/>
            <person name="Hofmann A."/>
            <person name="Sternberg P.W."/>
            <person name="Jex A.R."/>
            <person name="Gasser R.B."/>
        </authorList>
    </citation>
    <scope>NUCLEOTIDE SEQUENCE [LARGE SCALE GENOMIC DNA]</scope>
    <source>
        <strain evidence="11">PN_DK_2014</strain>
    </source>
</reference>
<evidence type="ECO:0000259" key="10">
    <source>
        <dbReference type="Pfam" id="PF07539"/>
    </source>
</evidence>
<dbReference type="InterPro" id="IPR011430">
    <property type="entry name" value="UTP20_N"/>
</dbReference>
<comment type="catalytic activity">
    <reaction evidence="9">
        <text>dCMP + ATP = dCDP + ADP</text>
        <dbReference type="Rhea" id="RHEA:25094"/>
        <dbReference type="ChEBI" id="CHEBI:30616"/>
        <dbReference type="ChEBI" id="CHEBI:57566"/>
        <dbReference type="ChEBI" id="CHEBI:58593"/>
        <dbReference type="ChEBI" id="CHEBI:456216"/>
        <dbReference type="EC" id="2.7.4.14"/>
    </reaction>
</comment>
<feature type="domain" description="U3 small nucleolar RNA-associated protein 20 N-terminal" evidence="10">
    <location>
        <begin position="252"/>
        <end position="575"/>
    </location>
</feature>
<evidence type="ECO:0000256" key="9">
    <source>
        <dbReference type="HAMAP-Rule" id="MF_03172"/>
    </source>
</evidence>
<feature type="binding site" evidence="9">
    <location>
        <position position="171"/>
    </location>
    <ligand>
        <name>CMP</name>
        <dbReference type="ChEBI" id="CHEBI:60377"/>
    </ligand>
</feature>
<comment type="catalytic activity">
    <reaction evidence="9">
        <text>CMP + ATP = CDP + ADP</text>
        <dbReference type="Rhea" id="RHEA:11600"/>
        <dbReference type="ChEBI" id="CHEBI:30616"/>
        <dbReference type="ChEBI" id="CHEBI:58069"/>
        <dbReference type="ChEBI" id="CHEBI:60377"/>
        <dbReference type="ChEBI" id="CHEBI:456216"/>
        <dbReference type="EC" id="2.7.4.14"/>
    </reaction>
</comment>
<dbReference type="GO" id="GO:0005524">
    <property type="term" value="F:ATP binding"/>
    <property type="evidence" value="ECO:0007669"/>
    <property type="project" value="UniProtKB-KW"/>
</dbReference>
<dbReference type="PROSITE" id="PS00113">
    <property type="entry name" value="ADENYLATE_KINASE"/>
    <property type="match status" value="1"/>
</dbReference>
<keyword evidence="5 9" id="KW-0067">ATP-binding</keyword>
<dbReference type="HAMAP" id="MF_00235">
    <property type="entry name" value="Adenylate_kinase_Adk"/>
    <property type="match status" value="1"/>
</dbReference>
<proteinExistence type="inferred from homology"/>
<dbReference type="OrthoDB" id="442176at2759"/>
<evidence type="ECO:0000256" key="6">
    <source>
        <dbReference type="ARBA" id="ARBA00022975"/>
    </source>
</evidence>
<dbReference type="EMBL" id="JPKZ01002219">
    <property type="protein sequence ID" value="KHN77806.1"/>
    <property type="molecule type" value="Genomic_DNA"/>
</dbReference>
<dbReference type="GO" id="GO:0036431">
    <property type="term" value="F:dCMP kinase activity"/>
    <property type="evidence" value="ECO:0007669"/>
    <property type="project" value="RHEA"/>
</dbReference>
<keyword evidence="7 9" id="KW-0539">Nucleus</keyword>
<dbReference type="Pfam" id="PF07539">
    <property type="entry name" value="UTP20_N"/>
    <property type="match status" value="1"/>
</dbReference>
<sequence>MLARQVIERNITSLLPKQLLFNLSVAKMCSCLTNRENSEDLCMRSDQQPDRFTRRLPALRWQLNFIDLRMTSSVTKVHNVVFVLGPPGCGKGTQCARIQKDLGFIHLSAGDLLRAERQREGSQYGALIEEHIKNGTIVPVEITCKLLENAMNASPSAKGFLIDGFPRNQDNLDGWVREMGTKAKVHFVLYLSCPEDVSTSRCLHRGQGRTDDNEESLRKRIQTYHNQTLPIIQHYEALNLVREVPSIETPDKLLLIPDEEVQKAVLKCLFAYKYKFLTPYKENFENVVSDKTFLNELIRFGVDAQDSAVTSEHRADVIPILMRLLYGKMQTHVTNDVTARRAAIFRFLAGCRPGELDVFIGVLFAPLFQLAGTEGDEEKSIGEMCSLICRSFDPTSMVPLARIKGSLNSLSHVVSKLSASLADYQRTTLYRLCLTAAVLIRLAVQCEASVYPKNMKILKELRGLLFFAFQRRTFTAAEINALFEYFITPLCDAISSNEIAIAPQGVLRLFESWTEVPLLFFLLQVRMRFSQVEGQQTPLSVMCNCLSAKSTNTSSKDAIIKAILNLLTLADEENSAIPGELNLVEVQRLPGIIAFG</sequence>
<feature type="binding site" evidence="9">
    <location>
        <position position="209"/>
    </location>
    <ligand>
        <name>a ribonucleoside 5'-phosphate</name>
        <dbReference type="ChEBI" id="CHEBI:58043"/>
    </ligand>
</feature>
<comment type="function">
    <text evidence="9">Catalyzes the phosphorylation of pyrimidine nucleoside monophosphates at the expense of ATP. Plays an important role in de novo pyrimidine nucleotide biosynthesis. Has preference for UMP and CMP as phosphate acceptors.</text>
</comment>
<accession>A0A0B2V311</accession>
<evidence type="ECO:0000256" key="5">
    <source>
        <dbReference type="ARBA" id="ARBA00022840"/>
    </source>
</evidence>
<comment type="domain">
    <text evidence="9">Consists of three domains, a large central CORE domain and two small peripheral domains, NMPbind and LID, which undergo movements during catalysis. The LID domain closes over the site of phosphoryl transfer upon ATP binding. Assembling and dissambling the active center during each catalytic cycle provides an effective means to prevent ATP hydrolysis.</text>
</comment>
<organism evidence="11 12">
    <name type="scientific">Toxocara canis</name>
    <name type="common">Canine roundworm</name>
    <dbReference type="NCBI Taxonomy" id="6265"/>
    <lineage>
        <taxon>Eukaryota</taxon>
        <taxon>Metazoa</taxon>
        <taxon>Ecdysozoa</taxon>
        <taxon>Nematoda</taxon>
        <taxon>Chromadorea</taxon>
        <taxon>Rhabditida</taxon>
        <taxon>Spirurina</taxon>
        <taxon>Ascaridomorpha</taxon>
        <taxon>Ascaridoidea</taxon>
        <taxon>Toxocaridae</taxon>
        <taxon>Toxocara</taxon>
    </lineage>
</organism>
<gene>
    <name evidence="11" type="primary">CMPK</name>
    <name evidence="11" type="ORF">Tcan_16210</name>
</gene>
<evidence type="ECO:0000256" key="8">
    <source>
        <dbReference type="ARBA" id="ARBA00048116"/>
    </source>
</evidence>
<feature type="binding site" evidence="9">
    <location>
        <position position="248"/>
    </location>
    <ligand>
        <name>ATP</name>
        <dbReference type="ChEBI" id="CHEBI:30616"/>
    </ligand>
</feature>
<dbReference type="GO" id="GO:0006207">
    <property type="term" value="P:'de novo' pyrimidine nucleobase biosynthetic process"/>
    <property type="evidence" value="ECO:0007669"/>
    <property type="project" value="InterPro"/>
</dbReference>
<dbReference type="GO" id="GO:0036430">
    <property type="term" value="F:CMP kinase activity"/>
    <property type="evidence" value="ECO:0007669"/>
    <property type="project" value="RHEA"/>
</dbReference>
<dbReference type="PANTHER" id="PTHR23359">
    <property type="entry name" value="NUCLEOTIDE KINASE"/>
    <property type="match status" value="1"/>
</dbReference>
<keyword evidence="4 9" id="KW-0418">Kinase</keyword>
<keyword evidence="2 9" id="KW-0808">Transferase</keyword>
<comment type="caution">
    <text evidence="9">Lacks conserved residue(s) required for the propagation of feature annotation.</text>
</comment>